<protein>
    <recommendedName>
        <fullName evidence="7">Pentatricopeptide repeat-containing protein</fullName>
    </recommendedName>
</protein>
<dbReference type="PANTHER" id="PTHR47447:SF26">
    <property type="entry name" value="CHLOROPLAST RNA SPLICING4"/>
    <property type="match status" value="1"/>
</dbReference>
<dbReference type="PANTHER" id="PTHR47447">
    <property type="entry name" value="OS03G0856100 PROTEIN"/>
    <property type="match status" value="1"/>
</dbReference>
<dbReference type="InterPro" id="IPR002885">
    <property type="entry name" value="PPR_rpt"/>
</dbReference>
<dbReference type="EMBL" id="JBGMDY010000007">
    <property type="protein sequence ID" value="KAL2327295.1"/>
    <property type="molecule type" value="Genomic_DNA"/>
</dbReference>
<keyword evidence="2" id="KW-0677">Repeat</keyword>
<dbReference type="NCBIfam" id="TIGR00756">
    <property type="entry name" value="PPR"/>
    <property type="match status" value="1"/>
</dbReference>
<dbReference type="Gene3D" id="1.25.40.10">
    <property type="entry name" value="Tetratricopeptide repeat domain"/>
    <property type="match status" value="1"/>
</dbReference>
<dbReference type="PROSITE" id="PS51375">
    <property type="entry name" value="PPR"/>
    <property type="match status" value="1"/>
</dbReference>
<gene>
    <name evidence="5" type="ORF">Fmac_020722</name>
</gene>
<dbReference type="AlphaFoldDB" id="A0ABD1LUV9"/>
<evidence type="ECO:0000256" key="4">
    <source>
        <dbReference type="SAM" id="MobiDB-lite"/>
    </source>
</evidence>
<dbReference type="Proteomes" id="UP001603857">
    <property type="component" value="Unassembled WGS sequence"/>
</dbReference>
<evidence type="ECO:0000313" key="6">
    <source>
        <dbReference type="Proteomes" id="UP001603857"/>
    </source>
</evidence>
<evidence type="ECO:0008006" key="7">
    <source>
        <dbReference type="Google" id="ProtNLM"/>
    </source>
</evidence>
<proteinExistence type="inferred from homology"/>
<dbReference type="Pfam" id="PF01535">
    <property type="entry name" value="PPR"/>
    <property type="match status" value="1"/>
</dbReference>
<dbReference type="InterPro" id="IPR011990">
    <property type="entry name" value="TPR-like_helical_dom_sf"/>
</dbReference>
<feature type="region of interest" description="Disordered" evidence="4">
    <location>
        <begin position="188"/>
        <end position="214"/>
    </location>
</feature>
<evidence type="ECO:0000256" key="3">
    <source>
        <dbReference type="PROSITE-ProRule" id="PRU00708"/>
    </source>
</evidence>
<keyword evidence="6" id="KW-1185">Reference proteome</keyword>
<organism evidence="5 6">
    <name type="scientific">Flemingia macrophylla</name>
    <dbReference type="NCBI Taxonomy" id="520843"/>
    <lineage>
        <taxon>Eukaryota</taxon>
        <taxon>Viridiplantae</taxon>
        <taxon>Streptophyta</taxon>
        <taxon>Embryophyta</taxon>
        <taxon>Tracheophyta</taxon>
        <taxon>Spermatophyta</taxon>
        <taxon>Magnoliopsida</taxon>
        <taxon>eudicotyledons</taxon>
        <taxon>Gunneridae</taxon>
        <taxon>Pentapetalae</taxon>
        <taxon>rosids</taxon>
        <taxon>fabids</taxon>
        <taxon>Fabales</taxon>
        <taxon>Fabaceae</taxon>
        <taxon>Papilionoideae</taxon>
        <taxon>50 kb inversion clade</taxon>
        <taxon>NPAAA clade</taxon>
        <taxon>indigoferoid/millettioid clade</taxon>
        <taxon>Phaseoleae</taxon>
        <taxon>Flemingia</taxon>
    </lineage>
</organism>
<comment type="caution">
    <text evidence="5">The sequence shown here is derived from an EMBL/GenBank/DDBJ whole genome shotgun (WGS) entry which is preliminary data.</text>
</comment>
<accession>A0ABD1LUV9</accession>
<feature type="compositionally biased region" description="Basic and acidic residues" evidence="4">
    <location>
        <begin position="198"/>
        <end position="214"/>
    </location>
</feature>
<name>A0ABD1LUV9_9FABA</name>
<comment type="similarity">
    <text evidence="1">Belongs to the PPR family. P subfamily.</text>
</comment>
<sequence length="214" mass="24116">MNKMRSLSLEPKLDTYRSLITTFSKKRITSGDHLKAENLLAVMKKSGIKPTFSTMQWFMVSYGQSRQLKEVESVLKNLSTSGAALDTLTYSFVIDAHLKKGDFNAGIEKLAEMKEAGIEPDHRIWTCFIRAASLSEGANEAIILLNALQGAGFYLPIIWVRMGAWWNGDGWQPENAWELMTQHKGRENTVTMSSKRIGSKERRSAKEMDISGKH</sequence>
<evidence type="ECO:0000256" key="1">
    <source>
        <dbReference type="ARBA" id="ARBA00007626"/>
    </source>
</evidence>
<dbReference type="Pfam" id="PF13812">
    <property type="entry name" value="PPR_3"/>
    <property type="match status" value="1"/>
</dbReference>
<reference evidence="5 6" key="1">
    <citation type="submission" date="2024-08" db="EMBL/GenBank/DDBJ databases">
        <title>Insights into the chromosomal genome structure of Flemingia macrophylla.</title>
        <authorList>
            <person name="Ding Y."/>
            <person name="Zhao Y."/>
            <person name="Bi W."/>
            <person name="Wu M."/>
            <person name="Zhao G."/>
            <person name="Gong Y."/>
            <person name="Li W."/>
            <person name="Zhang P."/>
        </authorList>
    </citation>
    <scope>NUCLEOTIDE SEQUENCE [LARGE SCALE GENOMIC DNA]</scope>
    <source>
        <strain evidence="5">DYQJB</strain>
        <tissue evidence="5">Leaf</tissue>
    </source>
</reference>
<feature type="repeat" description="PPR" evidence="3">
    <location>
        <begin position="86"/>
        <end position="120"/>
    </location>
</feature>
<evidence type="ECO:0000256" key="2">
    <source>
        <dbReference type="ARBA" id="ARBA00022737"/>
    </source>
</evidence>
<evidence type="ECO:0000313" key="5">
    <source>
        <dbReference type="EMBL" id="KAL2327295.1"/>
    </source>
</evidence>